<dbReference type="PANTHER" id="PTHR45033">
    <property type="match status" value="1"/>
</dbReference>
<dbReference type="SUPFAM" id="SSF51735">
    <property type="entry name" value="NAD(P)-binding Rossmann-fold domains"/>
    <property type="match status" value="1"/>
</dbReference>
<evidence type="ECO:0000313" key="2">
    <source>
        <dbReference type="EMBL" id="TFK96449.1"/>
    </source>
</evidence>
<dbReference type="STRING" id="1884261.A0A5C3Q5Z8"/>
<dbReference type="InterPro" id="IPR013149">
    <property type="entry name" value="ADH-like_C"/>
</dbReference>
<dbReference type="InterPro" id="IPR020843">
    <property type="entry name" value="ER"/>
</dbReference>
<dbReference type="Gene3D" id="3.40.50.720">
    <property type="entry name" value="NAD(P)-binding Rossmann-like Domain"/>
    <property type="match status" value="1"/>
</dbReference>
<reference evidence="2 3" key="1">
    <citation type="journal article" date="2019" name="Nat. Ecol. Evol.">
        <title>Megaphylogeny resolves global patterns of mushroom evolution.</title>
        <authorList>
            <person name="Varga T."/>
            <person name="Krizsan K."/>
            <person name="Foldi C."/>
            <person name="Dima B."/>
            <person name="Sanchez-Garcia M."/>
            <person name="Sanchez-Ramirez S."/>
            <person name="Szollosi G.J."/>
            <person name="Szarkandi J.G."/>
            <person name="Papp V."/>
            <person name="Albert L."/>
            <person name="Andreopoulos W."/>
            <person name="Angelini C."/>
            <person name="Antonin V."/>
            <person name="Barry K.W."/>
            <person name="Bougher N.L."/>
            <person name="Buchanan P."/>
            <person name="Buyck B."/>
            <person name="Bense V."/>
            <person name="Catcheside P."/>
            <person name="Chovatia M."/>
            <person name="Cooper J."/>
            <person name="Damon W."/>
            <person name="Desjardin D."/>
            <person name="Finy P."/>
            <person name="Geml J."/>
            <person name="Haridas S."/>
            <person name="Hughes K."/>
            <person name="Justo A."/>
            <person name="Karasinski D."/>
            <person name="Kautmanova I."/>
            <person name="Kiss B."/>
            <person name="Kocsube S."/>
            <person name="Kotiranta H."/>
            <person name="LaButti K.M."/>
            <person name="Lechner B.E."/>
            <person name="Liimatainen K."/>
            <person name="Lipzen A."/>
            <person name="Lukacs Z."/>
            <person name="Mihaltcheva S."/>
            <person name="Morgado L.N."/>
            <person name="Niskanen T."/>
            <person name="Noordeloos M.E."/>
            <person name="Ohm R.A."/>
            <person name="Ortiz-Santana B."/>
            <person name="Ovrebo C."/>
            <person name="Racz N."/>
            <person name="Riley R."/>
            <person name="Savchenko A."/>
            <person name="Shiryaev A."/>
            <person name="Soop K."/>
            <person name="Spirin V."/>
            <person name="Szebenyi C."/>
            <person name="Tomsovsky M."/>
            <person name="Tulloss R.E."/>
            <person name="Uehling J."/>
            <person name="Grigoriev I.V."/>
            <person name="Vagvolgyi C."/>
            <person name="Papp T."/>
            <person name="Martin F.M."/>
            <person name="Miettinen O."/>
            <person name="Hibbett D.S."/>
            <person name="Nagy L.G."/>
        </authorList>
    </citation>
    <scope>NUCLEOTIDE SEQUENCE [LARGE SCALE GENOMIC DNA]</scope>
    <source>
        <strain evidence="2 3">CBS 309.79</strain>
    </source>
</reference>
<feature type="domain" description="Enoyl reductase (ER)" evidence="1">
    <location>
        <begin position="27"/>
        <end position="356"/>
    </location>
</feature>
<dbReference type="InterPro" id="IPR013154">
    <property type="entry name" value="ADH-like_N"/>
</dbReference>
<dbReference type="PANTHER" id="PTHR45033:SF2">
    <property type="entry name" value="ZINC-TYPE ALCOHOL DEHYDROGENASE-LIKE PROTEIN C1773.06C"/>
    <property type="match status" value="1"/>
</dbReference>
<keyword evidence="3" id="KW-1185">Reference proteome</keyword>
<dbReference type="SUPFAM" id="SSF50129">
    <property type="entry name" value="GroES-like"/>
    <property type="match status" value="1"/>
</dbReference>
<name>A0A5C3Q5Z8_9AGAR</name>
<gene>
    <name evidence="2" type="ORF">BDV98DRAFT_555307</name>
</gene>
<dbReference type="Pfam" id="PF00107">
    <property type="entry name" value="ADH_zinc_N"/>
    <property type="match status" value="1"/>
</dbReference>
<dbReference type="InterPro" id="IPR052711">
    <property type="entry name" value="Zinc_ADH-like"/>
</dbReference>
<dbReference type="AlphaFoldDB" id="A0A5C3Q5Z8"/>
<accession>A0A5C3Q5Z8</accession>
<dbReference type="OrthoDB" id="9930022at2759"/>
<proteinExistence type="predicted"/>
<dbReference type="Pfam" id="PF08240">
    <property type="entry name" value="ADH_N"/>
    <property type="match status" value="1"/>
</dbReference>
<dbReference type="InterPro" id="IPR011032">
    <property type="entry name" value="GroES-like_sf"/>
</dbReference>
<organism evidence="2 3">
    <name type="scientific">Pterulicium gracile</name>
    <dbReference type="NCBI Taxonomy" id="1884261"/>
    <lineage>
        <taxon>Eukaryota</taxon>
        <taxon>Fungi</taxon>
        <taxon>Dikarya</taxon>
        <taxon>Basidiomycota</taxon>
        <taxon>Agaricomycotina</taxon>
        <taxon>Agaricomycetes</taxon>
        <taxon>Agaricomycetidae</taxon>
        <taxon>Agaricales</taxon>
        <taxon>Pleurotineae</taxon>
        <taxon>Pterulaceae</taxon>
        <taxon>Pterulicium</taxon>
    </lineage>
</organism>
<sequence length="359" mass="38769">MSTAEASSIKVPSTSRQWRAVQVEETSAKRKVELTEDTIPALKSTEVLIKIRAVSINYTDLMLLDGTFPLSIPRVIPCSDFAGDVVAVGQEVTSVNIGDRVTAGRLPYYLDGTLTSDGFMKYGSGLTMDGVLTEYKVLPAETLVTVPENLSYEEASTLPCVAVTAYNCLLGGAKKMEKGDTVLVLGSGAVSLFAAQFALAVGAEVIFTTSSEEKVQKLRELGYTKVVNYKANSEWEKEVLELTNGRGVEHVIENGGTGTLAKSISCIAMGGWIHIVGLLGERSSSADIAFQAIMKTCVLRGVFVGPASLFREMNEFIAQRQLRPPIASVFEFDKVPEAYQYLTLRDDSGKLGKVVIRVA</sequence>
<dbReference type="CDD" id="cd08276">
    <property type="entry name" value="MDR7"/>
    <property type="match status" value="1"/>
</dbReference>
<protein>
    <submittedName>
        <fullName evidence="2">NAD-P-binding protein</fullName>
    </submittedName>
</protein>
<evidence type="ECO:0000313" key="3">
    <source>
        <dbReference type="Proteomes" id="UP000305067"/>
    </source>
</evidence>
<dbReference type="SMART" id="SM00829">
    <property type="entry name" value="PKS_ER"/>
    <property type="match status" value="1"/>
</dbReference>
<dbReference type="InterPro" id="IPR036291">
    <property type="entry name" value="NAD(P)-bd_dom_sf"/>
</dbReference>
<dbReference type="Gene3D" id="3.90.180.10">
    <property type="entry name" value="Medium-chain alcohol dehydrogenases, catalytic domain"/>
    <property type="match status" value="1"/>
</dbReference>
<evidence type="ECO:0000259" key="1">
    <source>
        <dbReference type="SMART" id="SM00829"/>
    </source>
</evidence>
<dbReference type="Proteomes" id="UP000305067">
    <property type="component" value="Unassembled WGS sequence"/>
</dbReference>
<dbReference type="EMBL" id="ML178860">
    <property type="protein sequence ID" value="TFK96449.1"/>
    <property type="molecule type" value="Genomic_DNA"/>
</dbReference>
<dbReference type="GO" id="GO:0016491">
    <property type="term" value="F:oxidoreductase activity"/>
    <property type="evidence" value="ECO:0007669"/>
    <property type="project" value="InterPro"/>
</dbReference>